<evidence type="ECO:0000259" key="6">
    <source>
        <dbReference type="PROSITE" id="PS50002"/>
    </source>
</evidence>
<dbReference type="OrthoDB" id="5595608at2759"/>
<keyword evidence="5" id="KW-1133">Transmembrane helix</keyword>
<dbReference type="Proteomes" id="UP000193411">
    <property type="component" value="Unassembled WGS sequence"/>
</dbReference>
<dbReference type="GO" id="GO:0008061">
    <property type="term" value="F:chitin binding"/>
    <property type="evidence" value="ECO:0007669"/>
    <property type="project" value="UniProtKB-KW"/>
</dbReference>
<dbReference type="SUPFAM" id="SSF50044">
    <property type="entry name" value="SH3-domain"/>
    <property type="match status" value="1"/>
</dbReference>
<feature type="compositionally biased region" description="Low complexity" evidence="4">
    <location>
        <begin position="361"/>
        <end position="372"/>
    </location>
</feature>
<dbReference type="InterPro" id="IPR001452">
    <property type="entry name" value="SH3_domain"/>
</dbReference>
<evidence type="ECO:0000256" key="4">
    <source>
        <dbReference type="SAM" id="MobiDB-lite"/>
    </source>
</evidence>
<feature type="compositionally biased region" description="Polar residues" evidence="4">
    <location>
        <begin position="309"/>
        <end position="346"/>
    </location>
</feature>
<feature type="compositionally biased region" description="Polar residues" evidence="4">
    <location>
        <begin position="207"/>
        <end position="217"/>
    </location>
</feature>
<dbReference type="SUPFAM" id="SSF57016">
    <property type="entry name" value="Plant lectins/antimicrobial peptides"/>
    <property type="match status" value="1"/>
</dbReference>
<dbReference type="EMBL" id="MCFL01000015">
    <property type="protein sequence ID" value="ORZ36690.1"/>
    <property type="molecule type" value="Genomic_DNA"/>
</dbReference>
<feature type="compositionally biased region" description="Pro residues" evidence="4">
    <location>
        <begin position="39"/>
        <end position="49"/>
    </location>
</feature>
<feature type="domain" description="SH3" evidence="6">
    <location>
        <begin position="731"/>
        <end position="792"/>
    </location>
</feature>
<dbReference type="Gene3D" id="2.30.30.40">
    <property type="entry name" value="SH3 Domains"/>
    <property type="match status" value="1"/>
</dbReference>
<proteinExistence type="predicted"/>
<dbReference type="SMART" id="SM00326">
    <property type="entry name" value="SH3"/>
    <property type="match status" value="1"/>
</dbReference>
<feature type="region of interest" description="Disordered" evidence="4">
    <location>
        <begin position="1"/>
        <end position="99"/>
    </location>
</feature>
<feature type="region of interest" description="Disordered" evidence="4">
    <location>
        <begin position="289"/>
        <end position="382"/>
    </location>
</feature>
<keyword evidence="5" id="KW-0812">Transmembrane</keyword>
<keyword evidence="5" id="KW-0472">Membrane</keyword>
<dbReference type="CDD" id="cd00035">
    <property type="entry name" value="ChtBD1"/>
    <property type="match status" value="1"/>
</dbReference>
<accession>A0A1Y2HQ36</accession>
<reference evidence="7 8" key="1">
    <citation type="submission" date="2016-07" db="EMBL/GenBank/DDBJ databases">
        <title>Pervasive Adenine N6-methylation of Active Genes in Fungi.</title>
        <authorList>
            <consortium name="DOE Joint Genome Institute"/>
            <person name="Mondo S.J."/>
            <person name="Dannebaum R.O."/>
            <person name="Kuo R.C."/>
            <person name="Labutti K."/>
            <person name="Haridas S."/>
            <person name="Kuo A."/>
            <person name="Salamov A."/>
            <person name="Ahrendt S.R."/>
            <person name="Lipzen A."/>
            <person name="Sullivan W."/>
            <person name="Andreopoulos W.B."/>
            <person name="Clum A."/>
            <person name="Lindquist E."/>
            <person name="Daum C."/>
            <person name="Ramamoorthy G.K."/>
            <person name="Gryganskyi A."/>
            <person name="Culley D."/>
            <person name="Magnuson J.K."/>
            <person name="James T.Y."/>
            <person name="O'Malley M.A."/>
            <person name="Stajich J.E."/>
            <person name="Spatafora J.W."/>
            <person name="Visel A."/>
            <person name="Grigoriev I.V."/>
        </authorList>
    </citation>
    <scope>NUCLEOTIDE SEQUENCE [LARGE SCALE GENOMIC DNA]</scope>
    <source>
        <strain evidence="7 8">PL171</strain>
    </source>
</reference>
<feature type="compositionally biased region" description="Polar residues" evidence="4">
    <location>
        <begin position="561"/>
        <end position="574"/>
    </location>
</feature>
<dbReference type="AlphaFoldDB" id="A0A1Y2HQ36"/>
<evidence type="ECO:0000313" key="8">
    <source>
        <dbReference type="Proteomes" id="UP000193411"/>
    </source>
</evidence>
<gene>
    <name evidence="7" type="ORF">BCR44DRAFT_1431605</name>
</gene>
<dbReference type="InterPro" id="IPR036861">
    <property type="entry name" value="Endochitinase-like_sf"/>
</dbReference>
<feature type="region of interest" description="Disordered" evidence="4">
    <location>
        <begin position="657"/>
        <end position="682"/>
    </location>
</feature>
<sequence>MAVPASASGAPDPTGARLAGPNSSSISSEPDPHARAANTPPPPQPPSSSPSPNAVSISTNAPIPVTGPQCDARGLPAPASANSPPRASIPGRPPSCGSRNPSQVCSAGQCCSSEGWCGPTAFAAGVYIENGVAMNQSAAEALYCAAPQGDWRNWTPVGPCSLLGVSYPWDPTKAPPLSAPNTSPSVPTLLPPVPTTSGGQTMTSGGKDSSGNSRNGASTGGDEGLSTGTAILLGAIFGIVLASVLSAGLWWWWMRTRAQRGSTKGLRRRSLLLPPGSWEDEVAVLKRQSGQPSVAHHDESDMVPMMVPGSSQRGGSSANAAGKVNSSAATSPSPTNEYHSGPQSIPQHYHRPNHTQGYRSHQYPPQQPYPHHVVGPTRSAAASGSLGYLGTGISSKDPLLSDVQLDNARPSTPPSAIQPALLPISISSPSPFGSLFRGPSWDTNATSVPEQYPSAHQLKSPSRPITAPPQAIDMESPSLELKSPITPALLLAQAINSIDESDLGCTPRQDSQASRSLAAILNGSMSCPNLAQRPAVPAKKDSFMSSTSGSASTLHLHQHVRQTPSPDQGNQPNQYSLLGYSTYSGPRPPMPPVPESPVLFHPQLSAIALSAEGANTPSAVGSNLSARTQRTTSILSRRDSLPPGMLANLANSAGISISGSPMLNSEQPTTSQAPTPRPAPVQPTLVHSDGMASVISGSFVSAAGSDPLLDNDAPPESLLPRFTAALATYGAMPGVRIARQSFAGAEEDELDLRVGDAVMVVQIYSDAWCQGTNQRSGLSGVFPLCALDPMGEQDKVVAALLDDLADLPSIDIE</sequence>
<organism evidence="7 8">
    <name type="scientific">Catenaria anguillulae PL171</name>
    <dbReference type="NCBI Taxonomy" id="765915"/>
    <lineage>
        <taxon>Eukaryota</taxon>
        <taxon>Fungi</taxon>
        <taxon>Fungi incertae sedis</taxon>
        <taxon>Blastocladiomycota</taxon>
        <taxon>Blastocladiomycetes</taxon>
        <taxon>Blastocladiales</taxon>
        <taxon>Catenariaceae</taxon>
        <taxon>Catenaria</taxon>
    </lineage>
</organism>
<keyword evidence="8" id="KW-1185">Reference proteome</keyword>
<keyword evidence="2" id="KW-0147">Chitin-binding</keyword>
<feature type="region of interest" description="Disordered" evidence="4">
    <location>
        <begin position="536"/>
        <end position="574"/>
    </location>
</feature>
<feature type="compositionally biased region" description="Low complexity" evidence="4">
    <location>
        <begin position="76"/>
        <end position="88"/>
    </location>
</feature>
<protein>
    <recommendedName>
        <fullName evidence="6">SH3 domain-containing protein</fullName>
    </recommendedName>
</protein>
<name>A0A1Y2HQ36_9FUNG</name>
<feature type="region of interest" description="Disordered" evidence="4">
    <location>
        <begin position="175"/>
        <end position="222"/>
    </location>
</feature>
<dbReference type="Pfam" id="PF00018">
    <property type="entry name" value="SH3_1"/>
    <property type="match status" value="1"/>
</dbReference>
<feature type="compositionally biased region" description="Polar residues" evidence="4">
    <location>
        <begin position="657"/>
        <end position="674"/>
    </location>
</feature>
<feature type="transmembrane region" description="Helical" evidence="5">
    <location>
        <begin position="231"/>
        <end position="253"/>
    </location>
</feature>
<feature type="compositionally biased region" description="Low complexity" evidence="4">
    <location>
        <begin position="195"/>
        <end position="206"/>
    </location>
</feature>
<evidence type="ECO:0000256" key="2">
    <source>
        <dbReference type="ARBA" id="ARBA00022669"/>
    </source>
</evidence>
<feature type="compositionally biased region" description="Low complexity" evidence="4">
    <location>
        <begin position="543"/>
        <end position="552"/>
    </location>
</feature>
<dbReference type="PROSITE" id="PS50002">
    <property type="entry name" value="SH3"/>
    <property type="match status" value="1"/>
</dbReference>
<evidence type="ECO:0000256" key="1">
    <source>
        <dbReference type="ARBA" id="ARBA00022443"/>
    </source>
</evidence>
<comment type="caution">
    <text evidence="7">The sequence shown here is derived from an EMBL/GenBank/DDBJ whole genome shotgun (WGS) entry which is preliminary data.</text>
</comment>
<keyword evidence="1 3" id="KW-0728">SH3 domain</keyword>
<dbReference type="InterPro" id="IPR036028">
    <property type="entry name" value="SH3-like_dom_sf"/>
</dbReference>
<evidence type="ECO:0000256" key="5">
    <source>
        <dbReference type="SAM" id="Phobius"/>
    </source>
</evidence>
<evidence type="ECO:0000256" key="3">
    <source>
        <dbReference type="PROSITE-ProRule" id="PRU00192"/>
    </source>
</evidence>
<dbReference type="Gene3D" id="3.30.60.10">
    <property type="entry name" value="Endochitinase-like"/>
    <property type="match status" value="1"/>
</dbReference>
<evidence type="ECO:0000313" key="7">
    <source>
        <dbReference type="EMBL" id="ORZ36690.1"/>
    </source>
</evidence>